<dbReference type="GO" id="GO:0005765">
    <property type="term" value="C:lysosomal membrane"/>
    <property type="evidence" value="ECO:0007669"/>
    <property type="project" value="UniProtKB-SubCell"/>
</dbReference>
<comment type="similarity">
    <text evidence="2 7">Belongs to the battenin family.</text>
</comment>
<feature type="transmembrane region" description="Helical" evidence="7">
    <location>
        <begin position="254"/>
        <end position="273"/>
    </location>
</feature>
<feature type="transmembrane region" description="Helical" evidence="7">
    <location>
        <begin position="107"/>
        <end position="125"/>
    </location>
</feature>
<feature type="transmembrane region" description="Helical" evidence="7">
    <location>
        <begin position="421"/>
        <end position="440"/>
    </location>
</feature>
<evidence type="ECO:0000313" key="8">
    <source>
        <dbReference type="EMBL" id="KAK2560260.1"/>
    </source>
</evidence>
<evidence type="ECO:0000256" key="5">
    <source>
        <dbReference type="ARBA" id="ARBA00022989"/>
    </source>
</evidence>
<dbReference type="AlphaFoldDB" id="A0AAD9QG58"/>
<evidence type="ECO:0000256" key="6">
    <source>
        <dbReference type="ARBA" id="ARBA00023136"/>
    </source>
</evidence>
<dbReference type="PANTHER" id="PTHR10981">
    <property type="entry name" value="BATTENIN"/>
    <property type="match status" value="1"/>
</dbReference>
<evidence type="ECO:0000256" key="3">
    <source>
        <dbReference type="ARBA" id="ARBA00022448"/>
    </source>
</evidence>
<accession>A0AAD9QG58</accession>
<keyword evidence="4 7" id="KW-0812">Transmembrane</keyword>
<evidence type="ECO:0000256" key="2">
    <source>
        <dbReference type="ARBA" id="ARBA00007467"/>
    </source>
</evidence>
<evidence type="ECO:0000313" key="9">
    <source>
        <dbReference type="Proteomes" id="UP001249851"/>
    </source>
</evidence>
<dbReference type="PANTHER" id="PTHR10981:SF0">
    <property type="entry name" value="BATTENIN"/>
    <property type="match status" value="1"/>
</dbReference>
<reference evidence="8" key="2">
    <citation type="journal article" date="2023" name="Science">
        <title>Genomic signatures of disease resistance in endangered staghorn corals.</title>
        <authorList>
            <person name="Vollmer S.V."/>
            <person name="Selwyn J.D."/>
            <person name="Despard B.A."/>
            <person name="Roesel C.L."/>
        </authorList>
    </citation>
    <scope>NUCLEOTIDE SEQUENCE</scope>
    <source>
        <strain evidence="8">K2</strain>
    </source>
</reference>
<comment type="caution">
    <text evidence="8">The sequence shown here is derived from an EMBL/GenBank/DDBJ whole genome shotgun (WGS) entry which is preliminary data.</text>
</comment>
<keyword evidence="6 7" id="KW-0472">Membrane</keyword>
<feature type="transmembrane region" description="Helical" evidence="7">
    <location>
        <begin position="137"/>
        <end position="161"/>
    </location>
</feature>
<keyword evidence="5 7" id="KW-1133">Transmembrane helix</keyword>
<sequence length="515" mass="57320">MTDITEVVSTRIIIRNTLHRRRFLRVTPVTWLRTLWEQHSVLQCLPQPLPSILKTIVEVNWVDVLYLNVPFITSQTFDQKGVPVFTMKDSFTDPSQSFKKRVKRRTALAFAGIGFLVDIFFYTNLSSSQDILQGTTIPTAFVFLSSTGPACLATALYPFLFQKIPVPLASCVIFVVSVAGMLITSIIQEPSLKLVGVCLVSFGYGSLDTIFYPLSVFYGKATVDSYAIGGGIATFAAPLIYLGLTTLVCLSPEVTILLLALSWILFPIAYKGMDGLSDKIREKSHPTTHTEVPYNLIEADGDDSESESKLLCADMTRLVWKSQVPFMALFTSSFSKQLLVGGVVTTLAFDKTPVAPRNQYIFYMLALGLGDLLGRSYLGILSMCCIESKFKIQKTWILAFGNLFLLVSMIFVSWFRLFASFYTVFAAVLVNSFVYGAVFVNSFHNAGEGMAVSEKRFCRALLAGATWSASTVVSLIGWDTEVRLRRQCLAFNPEVVCYTRALTRWNPSEHCVSYQ</sequence>
<reference evidence="8" key="1">
    <citation type="journal article" date="2023" name="G3 (Bethesda)">
        <title>Whole genome assembly and annotation of the endangered Caribbean coral Acropora cervicornis.</title>
        <authorList>
            <person name="Selwyn J.D."/>
            <person name="Vollmer S.V."/>
        </authorList>
    </citation>
    <scope>NUCLEOTIDE SEQUENCE</scope>
    <source>
        <strain evidence="8">K2</strain>
    </source>
</reference>
<keyword evidence="7" id="KW-0458">Lysosome</keyword>
<feature type="transmembrane region" description="Helical" evidence="7">
    <location>
        <begin position="396"/>
        <end position="415"/>
    </location>
</feature>
<dbReference type="InterPro" id="IPR036259">
    <property type="entry name" value="MFS_trans_sf"/>
</dbReference>
<proteinExistence type="inferred from homology"/>
<dbReference type="GO" id="GO:0051453">
    <property type="term" value="P:regulation of intracellular pH"/>
    <property type="evidence" value="ECO:0007669"/>
    <property type="project" value="TreeGrafter"/>
</dbReference>
<feature type="transmembrane region" description="Helical" evidence="7">
    <location>
        <begin position="226"/>
        <end position="248"/>
    </location>
</feature>
<organism evidence="8 9">
    <name type="scientific">Acropora cervicornis</name>
    <name type="common">Staghorn coral</name>
    <dbReference type="NCBI Taxonomy" id="6130"/>
    <lineage>
        <taxon>Eukaryota</taxon>
        <taxon>Metazoa</taxon>
        <taxon>Cnidaria</taxon>
        <taxon>Anthozoa</taxon>
        <taxon>Hexacorallia</taxon>
        <taxon>Scleractinia</taxon>
        <taxon>Astrocoeniina</taxon>
        <taxon>Acroporidae</taxon>
        <taxon>Acropora</taxon>
    </lineage>
</organism>
<keyword evidence="9" id="KW-1185">Reference proteome</keyword>
<dbReference type="Pfam" id="PF02487">
    <property type="entry name" value="CLN3"/>
    <property type="match status" value="1"/>
</dbReference>
<feature type="transmembrane region" description="Helical" evidence="7">
    <location>
        <begin position="326"/>
        <end position="349"/>
    </location>
</feature>
<dbReference type="InterPro" id="IPR003492">
    <property type="entry name" value="Battenin_disease_Cln3"/>
</dbReference>
<dbReference type="PRINTS" id="PR01315">
    <property type="entry name" value="BATTENIN"/>
</dbReference>
<feature type="transmembrane region" description="Helical" evidence="7">
    <location>
        <begin position="194"/>
        <end position="214"/>
    </location>
</feature>
<evidence type="ECO:0000256" key="7">
    <source>
        <dbReference type="RuleBase" id="RU361113"/>
    </source>
</evidence>
<gene>
    <name evidence="8" type="ORF">P5673_017248</name>
</gene>
<dbReference type="Proteomes" id="UP001249851">
    <property type="component" value="Unassembled WGS sequence"/>
</dbReference>
<protein>
    <recommendedName>
        <fullName evidence="7">Battenin</fullName>
    </recommendedName>
</protein>
<keyword evidence="3" id="KW-0813">Transport</keyword>
<evidence type="ECO:0000256" key="4">
    <source>
        <dbReference type="ARBA" id="ARBA00022692"/>
    </source>
</evidence>
<evidence type="ECO:0000256" key="1">
    <source>
        <dbReference type="ARBA" id="ARBA00004127"/>
    </source>
</evidence>
<feature type="transmembrane region" description="Helical" evidence="7">
    <location>
        <begin position="168"/>
        <end position="188"/>
    </location>
</feature>
<dbReference type="EMBL" id="JARQWQ010000037">
    <property type="protein sequence ID" value="KAK2560260.1"/>
    <property type="molecule type" value="Genomic_DNA"/>
</dbReference>
<name>A0AAD9QG58_ACRCE</name>
<dbReference type="SUPFAM" id="SSF103473">
    <property type="entry name" value="MFS general substrate transporter"/>
    <property type="match status" value="1"/>
</dbReference>
<dbReference type="GO" id="GO:0012505">
    <property type="term" value="C:endomembrane system"/>
    <property type="evidence" value="ECO:0007669"/>
    <property type="project" value="UniProtKB-SubCell"/>
</dbReference>
<feature type="transmembrane region" description="Helical" evidence="7">
    <location>
        <begin position="460"/>
        <end position="478"/>
    </location>
</feature>
<feature type="transmembrane region" description="Helical" evidence="7">
    <location>
        <begin position="361"/>
        <end position="384"/>
    </location>
</feature>
<comment type="subcellular location">
    <subcellularLocation>
        <location evidence="1">Endomembrane system</location>
        <topology evidence="1">Multi-pass membrane protein</topology>
    </subcellularLocation>
    <subcellularLocation>
        <location evidence="7">Lysosome membrane</location>
        <topology evidence="7">Multi-pass membrane protein</topology>
    </subcellularLocation>
</comment>